<evidence type="ECO:0000259" key="1">
    <source>
        <dbReference type="PROSITE" id="PS50181"/>
    </source>
</evidence>
<dbReference type="EMBL" id="JBBPBF010000002">
    <property type="protein sequence ID" value="KAK7615055.1"/>
    <property type="molecule type" value="Genomic_DNA"/>
</dbReference>
<dbReference type="Proteomes" id="UP001367316">
    <property type="component" value="Unassembled WGS sequence"/>
</dbReference>
<reference evidence="2 3" key="1">
    <citation type="submission" date="2024-04" db="EMBL/GenBank/DDBJ databases">
        <title>Phyllosticta paracitricarpa is synonymous to the EU quarantine fungus P. citricarpa based on phylogenomic analyses.</title>
        <authorList>
            <consortium name="Lawrence Berkeley National Laboratory"/>
            <person name="Van ingen-buijs V.A."/>
            <person name="Van westerhoven A.C."/>
            <person name="Haridas S."/>
            <person name="Skiadas P."/>
            <person name="Martin F."/>
            <person name="Groenewald J.Z."/>
            <person name="Crous P.W."/>
            <person name="Seidl M.F."/>
        </authorList>
    </citation>
    <scope>NUCLEOTIDE SEQUENCE [LARGE SCALE GENOMIC DNA]</scope>
    <source>
        <strain evidence="2 3">CBS 141358</strain>
    </source>
</reference>
<gene>
    <name evidence="2" type="ORF">JOL62DRAFT_608324</name>
</gene>
<evidence type="ECO:0000313" key="2">
    <source>
        <dbReference type="EMBL" id="KAK7615055.1"/>
    </source>
</evidence>
<sequence length="494" mass="56860">MDVQPSAPSPSRTLVLANMNNQNNTTASPEDRVRTPGLLRMPMELIEMISRFLPDSALFRFRLANRQLKNMSFAILETRFFRNHSVRLDLEGLQRLIDVANHPILGPKVKELQIRSPAGSRSLLKSLEEKGPTWARNITEDDQEQVARITNRLEQLRERIADRVDGERFVKDSGLASSLLTRAMISLKNLEVVTHAVEEDEDQQRDLRRLWFHEWLPPLRSKYDFKPESEDCLSVDDCRMIDDFNEVFGHLHQYPWDVDDRDVDSIISAMIAGGTFLTRLTVENGLFFVKKSSPKAGGPEFLLLHNCFKRLETLKLCFAIKPESDPKHLLWFLAAVSNTVQKLDLSYHSHEESIEEDEARGIARVTNEILLGSNFQSLKWMNIEIFPPSVAYLAGFIRKNNSKLKHISFYCNDCPFEIVESEKLKWSEVLRACLEAKYLIYLDFWHDSDFHCRIEPLSRQIIESALDSSPDNAGRARLEGILTKWEIMESDAGI</sequence>
<organism evidence="2 3">
    <name type="scientific">Phyllosticta paracitricarpa</name>
    <dbReference type="NCBI Taxonomy" id="2016321"/>
    <lineage>
        <taxon>Eukaryota</taxon>
        <taxon>Fungi</taxon>
        <taxon>Dikarya</taxon>
        <taxon>Ascomycota</taxon>
        <taxon>Pezizomycotina</taxon>
        <taxon>Dothideomycetes</taxon>
        <taxon>Dothideomycetes incertae sedis</taxon>
        <taxon>Botryosphaeriales</taxon>
        <taxon>Phyllostictaceae</taxon>
        <taxon>Phyllosticta</taxon>
    </lineage>
</organism>
<accession>A0ABR1NL03</accession>
<evidence type="ECO:0000313" key="3">
    <source>
        <dbReference type="Proteomes" id="UP001367316"/>
    </source>
</evidence>
<dbReference type="PROSITE" id="PS50181">
    <property type="entry name" value="FBOX"/>
    <property type="match status" value="1"/>
</dbReference>
<dbReference type="InterPro" id="IPR001810">
    <property type="entry name" value="F-box_dom"/>
</dbReference>
<proteinExistence type="predicted"/>
<name>A0ABR1NL03_9PEZI</name>
<comment type="caution">
    <text evidence="2">The sequence shown here is derived from an EMBL/GenBank/DDBJ whole genome shotgun (WGS) entry which is preliminary data.</text>
</comment>
<feature type="domain" description="F-box" evidence="1">
    <location>
        <begin position="35"/>
        <end position="84"/>
    </location>
</feature>
<keyword evidence="3" id="KW-1185">Reference proteome</keyword>
<protein>
    <recommendedName>
        <fullName evidence="1">F-box domain-containing protein</fullName>
    </recommendedName>
</protein>